<dbReference type="OrthoDB" id="34187at2"/>
<sequence>MQAWLLQLRRRGVTVLVVHHAGRGGNARGTSKREDVLDTVIQLKHPEDYDPAEGARFEVHLTKARGVFGEDALAFEAKLELDDEGAARWVCTDLKSEDAEEVQKVLELSEAGKSTREIGKELSMSKSRVDRLLKKAKRSKKAKPAEAKQ</sequence>
<geneLocation type="plasmid" evidence="2">
    <name>pNITHX2</name>
</geneLocation>
<dbReference type="KEGG" id="nha:Nham_4498"/>
<dbReference type="Gene3D" id="3.40.50.300">
    <property type="entry name" value="P-loop containing nucleotide triphosphate hydrolases"/>
    <property type="match status" value="1"/>
</dbReference>
<gene>
    <name evidence="1" type="ordered locus">Nham_4498</name>
</gene>
<dbReference type="AlphaFoldDB" id="Q1QFB8"/>
<reference evidence="2" key="1">
    <citation type="submission" date="2006-03" db="EMBL/GenBank/DDBJ databases">
        <title>Complete sequence of plasmid 2 of Nitrobacter hamburgensis X14.</title>
        <authorList>
            <consortium name="US DOE Joint Genome Institute"/>
            <person name="Copeland A."/>
            <person name="Lucas S."/>
            <person name="Lapidus A."/>
            <person name="Barry K."/>
            <person name="Detter J.C."/>
            <person name="Glavina del Rio T."/>
            <person name="Hammon N."/>
            <person name="Israni S."/>
            <person name="Dalin E."/>
            <person name="Tice H."/>
            <person name="Pitluck S."/>
            <person name="Chain P."/>
            <person name="Malfatti S."/>
            <person name="Shin M."/>
            <person name="Vergez L."/>
            <person name="Schmutz J."/>
            <person name="Larimer F."/>
            <person name="Land M."/>
            <person name="Hauser L."/>
            <person name="Kyrpides N."/>
            <person name="Ivanova N."/>
            <person name="Ward B."/>
            <person name="Arp D."/>
            <person name="Klotz M."/>
            <person name="Stein L."/>
            <person name="O'Mullan G."/>
            <person name="Starkenburg S."/>
            <person name="Sayavedra L."/>
            <person name="Poret-Peterson A.T."/>
            <person name="Gentry M.E."/>
            <person name="Bruce D."/>
            <person name="Richardson P."/>
        </authorList>
    </citation>
    <scope>NUCLEOTIDE SEQUENCE [LARGE SCALE GENOMIC DNA]</scope>
    <source>
        <strain evidence="2">DSM 10229 / NCIMB 13809 / X14</strain>
        <plasmid evidence="2">Plasmid pNITHX2</plasmid>
    </source>
</reference>
<evidence type="ECO:0000313" key="2">
    <source>
        <dbReference type="Proteomes" id="UP000001953"/>
    </source>
</evidence>
<keyword evidence="1" id="KW-0614">Plasmid</keyword>
<proteinExistence type="predicted"/>
<organism evidence="1 2">
    <name type="scientific">Nitrobacter hamburgensis (strain DSM 10229 / NCIMB 13809 / X14)</name>
    <dbReference type="NCBI Taxonomy" id="323097"/>
    <lineage>
        <taxon>Bacteria</taxon>
        <taxon>Pseudomonadati</taxon>
        <taxon>Pseudomonadota</taxon>
        <taxon>Alphaproteobacteria</taxon>
        <taxon>Hyphomicrobiales</taxon>
        <taxon>Nitrobacteraceae</taxon>
        <taxon>Nitrobacter</taxon>
    </lineage>
</organism>
<name>Q1QFB8_NITHX</name>
<evidence type="ECO:0000313" key="1">
    <source>
        <dbReference type="EMBL" id="ABE65079.1"/>
    </source>
</evidence>
<accession>Q1QFB8</accession>
<dbReference type="eggNOG" id="COG0467">
    <property type="taxonomic scope" value="Bacteria"/>
</dbReference>
<dbReference type="Proteomes" id="UP000001953">
    <property type="component" value="Plasmid 2"/>
</dbReference>
<dbReference type="HOGENOM" id="CLU_1747700_0_0_5"/>
<dbReference type="Gene3D" id="1.10.10.60">
    <property type="entry name" value="Homeodomain-like"/>
    <property type="match status" value="1"/>
</dbReference>
<dbReference type="RefSeq" id="WP_011505067.1">
    <property type="nucleotide sequence ID" value="NC_007960.1"/>
</dbReference>
<protein>
    <submittedName>
        <fullName evidence="1">Uncharacterized protein</fullName>
    </submittedName>
</protein>
<keyword evidence="2" id="KW-1185">Reference proteome</keyword>
<dbReference type="InterPro" id="IPR027417">
    <property type="entry name" value="P-loop_NTPase"/>
</dbReference>
<dbReference type="EMBL" id="CP000321">
    <property type="protein sequence ID" value="ABE65079.1"/>
    <property type="molecule type" value="Genomic_DNA"/>
</dbReference>